<dbReference type="InterPro" id="IPR050346">
    <property type="entry name" value="FMO-like"/>
</dbReference>
<dbReference type="SUPFAM" id="SSF51905">
    <property type="entry name" value="FAD/NAD(P)-binding domain"/>
    <property type="match status" value="2"/>
</dbReference>
<dbReference type="Proteomes" id="UP000509510">
    <property type="component" value="Chromosome II"/>
</dbReference>
<evidence type="ECO:0000313" key="6">
    <source>
        <dbReference type="EMBL" id="QKX57107.1"/>
    </source>
</evidence>
<dbReference type="EMBL" id="CP055899">
    <property type="protein sequence ID" value="QKX57107.1"/>
    <property type="molecule type" value="Genomic_DNA"/>
</dbReference>
<dbReference type="InterPro" id="IPR029752">
    <property type="entry name" value="D-isomer_DH_CS1"/>
</dbReference>
<protein>
    <submittedName>
        <fullName evidence="6">Uncharacterized protein</fullName>
    </submittedName>
</protein>
<comment type="similarity">
    <text evidence="1">Belongs to the FMO family.</text>
</comment>
<organism evidence="6 7">
    <name type="scientific">Talaromyces rugulosus</name>
    <name type="common">Penicillium rugulosum</name>
    <dbReference type="NCBI Taxonomy" id="121627"/>
    <lineage>
        <taxon>Eukaryota</taxon>
        <taxon>Fungi</taxon>
        <taxon>Dikarya</taxon>
        <taxon>Ascomycota</taxon>
        <taxon>Pezizomycotina</taxon>
        <taxon>Eurotiomycetes</taxon>
        <taxon>Eurotiomycetidae</taxon>
        <taxon>Eurotiales</taxon>
        <taxon>Trichocomaceae</taxon>
        <taxon>Talaromyces</taxon>
        <taxon>Talaromyces sect. Islandici</taxon>
    </lineage>
</organism>
<evidence type="ECO:0000313" key="7">
    <source>
        <dbReference type="Proteomes" id="UP000509510"/>
    </source>
</evidence>
<dbReference type="InterPro" id="IPR000960">
    <property type="entry name" value="Flavin_mOase"/>
</dbReference>
<dbReference type="OrthoDB" id="66881at2759"/>
<keyword evidence="7" id="KW-1185">Reference proteome</keyword>
<keyword evidence="4" id="KW-0521">NADP</keyword>
<dbReference type="PRINTS" id="PR00370">
    <property type="entry name" value="FMOXYGENASE"/>
</dbReference>
<dbReference type="GO" id="GO:0050660">
    <property type="term" value="F:flavin adenine dinucleotide binding"/>
    <property type="evidence" value="ECO:0007669"/>
    <property type="project" value="InterPro"/>
</dbReference>
<dbReference type="PROSITE" id="PS00065">
    <property type="entry name" value="D_2_HYDROXYACID_DH_1"/>
    <property type="match status" value="1"/>
</dbReference>
<name>A0A7H8QSY7_TALRU</name>
<dbReference type="Pfam" id="PF00743">
    <property type="entry name" value="FMO-like"/>
    <property type="match status" value="1"/>
</dbReference>
<keyword evidence="2" id="KW-0285">Flavoprotein</keyword>
<keyword evidence="3" id="KW-0274">FAD</keyword>
<evidence type="ECO:0000256" key="1">
    <source>
        <dbReference type="ARBA" id="ARBA00009183"/>
    </source>
</evidence>
<gene>
    <name evidence="6" type="ORF">TRUGW13939_04215</name>
</gene>
<dbReference type="GO" id="GO:0004499">
    <property type="term" value="F:N,N-dimethylaniline monooxygenase activity"/>
    <property type="evidence" value="ECO:0007669"/>
    <property type="project" value="InterPro"/>
</dbReference>
<evidence type="ECO:0000256" key="2">
    <source>
        <dbReference type="ARBA" id="ARBA00022630"/>
    </source>
</evidence>
<dbReference type="PANTHER" id="PTHR23023">
    <property type="entry name" value="DIMETHYLANILINE MONOOXYGENASE"/>
    <property type="match status" value="1"/>
</dbReference>
<dbReference type="Gene3D" id="3.50.50.60">
    <property type="entry name" value="FAD/NAD(P)-binding domain"/>
    <property type="match status" value="4"/>
</dbReference>
<sequence length="528" mass="59724">MSASGNQTVAVIGLGAIGLVTMKNLAEEGFEVTGFDRNSYLGGLWNYDEGVKISVLETTRSNGSKFRGCFTDFPFPDMAEIFPPAHEVAQYLSAYAEHFNLGPMARLNTSVHGAAFDEASQKWRIQVSEKDGQRTEEVFDKVVFCMGADQIPNIPKIEGIEKFKGEMTHSIGFKKPNEYDGKRVLVVGFGNTAVDIATELSKNARKVYLSHRHGSIILPRWVNGKPVDHVRTYRKYQMLNFLARWTPSLWETVMDSFIKNLMNKLYDLKPEWRFEPAPSVLASRPIVNDELINCLTDGTVISINGLSKVIDDYTVELEDGTQLKVDSIIFATGYTLNYSIVGDSDPTRKSTRQWANLPGSNNRHLPRLYQNIFSVDHPESLAFMGSLSFMNPAFLMFDLASMALTQLWKGNSQFPPREEMEQAVDRHHEWMCSLAAKGSVSPGAVKGVDFSEWVDEVAGIGLREKLGYGFQGWWFWLKDREFCNVLMDGLLSPHVYRVFSGNKRQHWEGARDELLKINEELKTKNWLP</sequence>
<evidence type="ECO:0000256" key="5">
    <source>
        <dbReference type="ARBA" id="ARBA00023002"/>
    </source>
</evidence>
<dbReference type="InterPro" id="IPR020946">
    <property type="entry name" value="Flavin_mOase-like"/>
</dbReference>
<dbReference type="GeneID" id="55991717"/>
<dbReference type="GO" id="GO:0050661">
    <property type="term" value="F:NADP binding"/>
    <property type="evidence" value="ECO:0007669"/>
    <property type="project" value="InterPro"/>
</dbReference>
<dbReference type="InterPro" id="IPR036188">
    <property type="entry name" value="FAD/NAD-bd_sf"/>
</dbReference>
<dbReference type="AlphaFoldDB" id="A0A7H8QSY7"/>
<accession>A0A7H8QSY7</accession>
<evidence type="ECO:0000256" key="3">
    <source>
        <dbReference type="ARBA" id="ARBA00022827"/>
    </source>
</evidence>
<evidence type="ECO:0000256" key="4">
    <source>
        <dbReference type="ARBA" id="ARBA00022857"/>
    </source>
</evidence>
<proteinExistence type="inferred from homology"/>
<dbReference type="FunFam" id="3.50.50.60:FF:000042">
    <property type="entry name" value="Dimethylaniline monooxygenase [N-oxide-forming]"/>
    <property type="match status" value="1"/>
</dbReference>
<dbReference type="KEGG" id="trg:TRUGW13939_04215"/>
<reference evidence="7" key="1">
    <citation type="submission" date="2020-06" db="EMBL/GenBank/DDBJ databases">
        <title>A chromosome-scale genome assembly of Talaromyces rugulosus W13939.</title>
        <authorList>
            <person name="Wang B."/>
            <person name="Guo L."/>
            <person name="Ye K."/>
            <person name="Wang L."/>
        </authorList>
    </citation>
    <scope>NUCLEOTIDE SEQUENCE [LARGE SCALE GENOMIC DNA]</scope>
    <source>
        <strain evidence="7">W13939</strain>
    </source>
</reference>
<dbReference type="RefSeq" id="XP_035343285.1">
    <property type="nucleotide sequence ID" value="XM_035487392.1"/>
</dbReference>
<keyword evidence="5" id="KW-0560">Oxidoreductase</keyword>
<dbReference type="PIRSF" id="PIRSF000332">
    <property type="entry name" value="FMO"/>
    <property type="match status" value="1"/>
</dbReference>